<protein>
    <submittedName>
        <fullName evidence="5">Cobalamin adenosyltransferase family protein</fullName>
    </submittedName>
</protein>
<keyword evidence="6" id="KW-1185">Reference proteome</keyword>
<dbReference type="STRING" id="29341.RSJ17_13565"/>
<evidence type="ECO:0000313" key="5">
    <source>
        <dbReference type="EMBL" id="KIE47031.1"/>
    </source>
</evidence>
<keyword evidence="2" id="KW-0547">Nucleotide-binding</keyword>
<evidence type="ECO:0000313" key="6">
    <source>
        <dbReference type="Proteomes" id="UP000031366"/>
    </source>
</evidence>
<comment type="caution">
    <text evidence="5">The sequence shown here is derived from an EMBL/GenBank/DDBJ whole genome shotgun (WGS) entry which is preliminary data.</text>
</comment>
<organism evidence="5 6">
    <name type="scientific">Clostridium argentinense CDC 2741</name>
    <dbReference type="NCBI Taxonomy" id="1418104"/>
    <lineage>
        <taxon>Bacteria</taxon>
        <taxon>Bacillati</taxon>
        <taxon>Bacillota</taxon>
        <taxon>Clostridia</taxon>
        <taxon>Eubacteriales</taxon>
        <taxon>Clostridiaceae</taxon>
        <taxon>Clostridium</taxon>
    </lineage>
</organism>
<dbReference type="EMBL" id="AYSO01000015">
    <property type="protein sequence ID" value="KIE47031.1"/>
    <property type="molecule type" value="Genomic_DNA"/>
</dbReference>
<dbReference type="Gene3D" id="1.20.1200.10">
    <property type="entry name" value="Cobalamin adenosyltransferase-like"/>
    <property type="match status" value="1"/>
</dbReference>
<dbReference type="InterPro" id="IPR036451">
    <property type="entry name" value="CblAdoTrfase-like_sf"/>
</dbReference>
<dbReference type="GO" id="GO:0005524">
    <property type="term" value="F:ATP binding"/>
    <property type="evidence" value="ECO:0007669"/>
    <property type="project" value="UniProtKB-KW"/>
</dbReference>
<proteinExistence type="predicted"/>
<dbReference type="InterPro" id="IPR016030">
    <property type="entry name" value="CblAdoTrfase-like"/>
</dbReference>
<keyword evidence="3" id="KW-0067">ATP-binding</keyword>
<accession>A0A0C1R9B9</accession>
<evidence type="ECO:0000256" key="3">
    <source>
        <dbReference type="ARBA" id="ARBA00022840"/>
    </source>
</evidence>
<evidence type="ECO:0000256" key="2">
    <source>
        <dbReference type="ARBA" id="ARBA00022741"/>
    </source>
</evidence>
<dbReference type="PIRSF" id="PIRSF012294">
    <property type="entry name" value="ATR_EutT"/>
    <property type="match status" value="1"/>
</dbReference>
<keyword evidence="1 5" id="KW-0808">Transferase</keyword>
<dbReference type="AlphaFoldDB" id="A0A0C1R9B9"/>
<feature type="domain" description="Cobalamin adenosyltransferase-like" evidence="4">
    <location>
        <begin position="80"/>
        <end position="243"/>
    </location>
</feature>
<dbReference type="GO" id="GO:0008817">
    <property type="term" value="F:corrinoid adenosyltransferase activity"/>
    <property type="evidence" value="ECO:0007669"/>
    <property type="project" value="InterPro"/>
</dbReference>
<dbReference type="GO" id="GO:0009236">
    <property type="term" value="P:cobalamin biosynthetic process"/>
    <property type="evidence" value="ECO:0007669"/>
    <property type="project" value="InterPro"/>
</dbReference>
<reference evidence="5 6" key="1">
    <citation type="journal article" date="2015" name="Infect. Genet. Evol.">
        <title>Genomic sequences of six botulinum neurotoxin-producing strains representing three clostridial species illustrate the mobility and diversity of botulinum neurotoxin genes.</title>
        <authorList>
            <person name="Smith T.J."/>
            <person name="Hill K.K."/>
            <person name="Xie G."/>
            <person name="Foley B.T."/>
            <person name="Williamson C.H."/>
            <person name="Foster J.T."/>
            <person name="Johnson S.L."/>
            <person name="Chertkov O."/>
            <person name="Teshima H."/>
            <person name="Gibbons H.S."/>
            <person name="Johnsky L.A."/>
            <person name="Karavis M.A."/>
            <person name="Smith L.A."/>
        </authorList>
    </citation>
    <scope>NUCLEOTIDE SEQUENCE [LARGE SCALE GENOMIC DNA]</scope>
    <source>
        <strain evidence="5 6">CDC 2741</strain>
    </source>
</reference>
<dbReference type="GO" id="GO:0006580">
    <property type="term" value="P:ethanolamine metabolic process"/>
    <property type="evidence" value="ECO:0007669"/>
    <property type="project" value="InterPro"/>
</dbReference>
<gene>
    <name evidence="5" type="ORF">U732_1333</name>
</gene>
<dbReference type="SUPFAM" id="SSF89028">
    <property type="entry name" value="Cobalamin adenosyltransferase-like"/>
    <property type="match status" value="1"/>
</dbReference>
<dbReference type="Pfam" id="PF01923">
    <property type="entry name" value="Cob_adeno_trans"/>
    <property type="match status" value="1"/>
</dbReference>
<name>A0A0C1R9B9_9CLOT</name>
<evidence type="ECO:0000256" key="1">
    <source>
        <dbReference type="ARBA" id="ARBA00022679"/>
    </source>
</evidence>
<sequence>MMSVLTESVLRSKLRNENLTEYVVEKGVIITPSARQYLQDKNIKLVYKEQQTKESNQNIQREENIFNPKYVHMNGGVFENKPEHMTQLNGNKLVEKDHRRIILRGKLDSLQAKILQAQIQCKNLNEKKVLKDLEDVLAYVRKILEVEVTEKELPEVALIGLNSEELRAFSHNPKKYFNIDHIIFPSYEMGDIVVTLNALRAESREVEIDALKAFKNQDGELSRNDIALALNRLSSCFYIMMCKYVSGKYK</sequence>
<evidence type="ECO:0000259" key="4">
    <source>
        <dbReference type="Pfam" id="PF01923"/>
    </source>
</evidence>
<dbReference type="InterPro" id="IPR009194">
    <property type="entry name" value="AdoTrfase_EutT"/>
</dbReference>
<dbReference type="Proteomes" id="UP000031366">
    <property type="component" value="Unassembled WGS sequence"/>
</dbReference>